<dbReference type="InterPro" id="IPR029063">
    <property type="entry name" value="SAM-dependent_MTases_sf"/>
</dbReference>
<name>U1QBG1_9ACTO</name>
<keyword evidence="1 4" id="KW-0808">Transferase</keyword>
<dbReference type="GO" id="GO:0008757">
    <property type="term" value="F:S-adenosylmethionine-dependent methyltransferase activity"/>
    <property type="evidence" value="ECO:0007669"/>
    <property type="project" value="InterPro"/>
</dbReference>
<dbReference type="InterPro" id="IPR013216">
    <property type="entry name" value="Methyltransf_11"/>
</dbReference>
<dbReference type="GO" id="GO:0032259">
    <property type="term" value="P:methylation"/>
    <property type="evidence" value="ECO:0007669"/>
    <property type="project" value="UniProtKB-KW"/>
</dbReference>
<dbReference type="AlphaFoldDB" id="U1QBG1"/>
<accession>U1QBG1</accession>
<proteinExistence type="predicted"/>
<evidence type="ECO:0000256" key="1">
    <source>
        <dbReference type="ARBA" id="ARBA00022679"/>
    </source>
</evidence>
<feature type="region of interest" description="Disordered" evidence="2">
    <location>
        <begin position="1"/>
        <end position="28"/>
    </location>
</feature>
<feature type="domain" description="Methyltransferase type 11" evidence="3">
    <location>
        <begin position="69"/>
        <end position="167"/>
    </location>
</feature>
<evidence type="ECO:0000313" key="5">
    <source>
        <dbReference type="Proteomes" id="UP000016498"/>
    </source>
</evidence>
<keyword evidence="4" id="KW-0489">Methyltransferase</keyword>
<comment type="caution">
    <text evidence="4">The sequence shown here is derived from an EMBL/GenBank/DDBJ whole genome shotgun (WGS) entry which is preliminary data.</text>
</comment>
<organism evidence="4 5">
    <name type="scientific">Actinomyces johnsonii F0510</name>
    <dbReference type="NCBI Taxonomy" id="1227262"/>
    <lineage>
        <taxon>Bacteria</taxon>
        <taxon>Bacillati</taxon>
        <taxon>Actinomycetota</taxon>
        <taxon>Actinomycetes</taxon>
        <taxon>Actinomycetales</taxon>
        <taxon>Actinomycetaceae</taxon>
        <taxon>Actinomyces</taxon>
    </lineage>
</organism>
<reference evidence="4 5" key="1">
    <citation type="submission" date="2013-06" db="EMBL/GenBank/DDBJ databases">
        <authorList>
            <person name="Weinstock G."/>
            <person name="Sodergren E."/>
            <person name="Lobos E.A."/>
            <person name="Fulton L."/>
            <person name="Fulton R."/>
            <person name="Courtney L."/>
            <person name="Fronick C."/>
            <person name="O'Laughlin M."/>
            <person name="Godfrey J."/>
            <person name="Wilson R.M."/>
            <person name="Miner T."/>
            <person name="Farmer C."/>
            <person name="Delehaunty K."/>
            <person name="Cordes M."/>
            <person name="Minx P."/>
            <person name="Tomlinson C."/>
            <person name="Chen J."/>
            <person name="Wollam A."/>
            <person name="Pepin K.H."/>
            <person name="Bhonagiri V."/>
            <person name="Zhang X."/>
            <person name="Warren W."/>
            <person name="Mitreva M."/>
            <person name="Mardis E.R."/>
            <person name="Wilson R.K."/>
        </authorList>
    </citation>
    <scope>NUCLEOTIDE SEQUENCE [LARGE SCALE GENOMIC DNA]</scope>
    <source>
        <strain evidence="4 5">F0510</strain>
    </source>
</reference>
<dbReference type="Pfam" id="PF08241">
    <property type="entry name" value="Methyltransf_11"/>
    <property type="match status" value="1"/>
</dbReference>
<dbReference type="PANTHER" id="PTHR44068:SF11">
    <property type="entry name" value="GERANYL DIPHOSPHATE 2-C-METHYLTRANSFERASE"/>
    <property type="match status" value="1"/>
</dbReference>
<dbReference type="SUPFAM" id="SSF53335">
    <property type="entry name" value="S-adenosyl-L-methionine-dependent methyltransferases"/>
    <property type="match status" value="1"/>
</dbReference>
<dbReference type="PATRIC" id="fig|1227262.3.peg.1243"/>
<evidence type="ECO:0000313" key="4">
    <source>
        <dbReference type="EMBL" id="ERH19324.1"/>
    </source>
</evidence>
<dbReference type="Gene3D" id="3.40.50.150">
    <property type="entry name" value="Vaccinia Virus protein VP39"/>
    <property type="match status" value="1"/>
</dbReference>
<evidence type="ECO:0000256" key="2">
    <source>
        <dbReference type="SAM" id="MobiDB-lite"/>
    </source>
</evidence>
<sequence length="223" mass="24451">MRPSGQAGEHGFVVSSQSSRSSAIPDESQFARPSCLTGRVLLRGMNIGHARLHQWGLKAAGIRPRDRVLDVGCGGGKAIARILTQTRREVAGVDHSPDAVETSRRVNRAAVASGRLRVLEGSVDHLPFRDGFFDVATAFETTYFWPDLQAGLIEIRRVLSSEGRLVITNEVADREAAGHWAERLNMNVTDGQSLAALAREAGFLTVDISIHPRHRWLRLVATR</sequence>
<dbReference type="PANTHER" id="PTHR44068">
    <property type="entry name" value="ZGC:194242"/>
    <property type="match status" value="1"/>
</dbReference>
<dbReference type="CDD" id="cd02440">
    <property type="entry name" value="AdoMet_MTases"/>
    <property type="match status" value="1"/>
</dbReference>
<dbReference type="EMBL" id="AWSD01000153">
    <property type="protein sequence ID" value="ERH19324.1"/>
    <property type="molecule type" value="Genomic_DNA"/>
</dbReference>
<evidence type="ECO:0000259" key="3">
    <source>
        <dbReference type="Pfam" id="PF08241"/>
    </source>
</evidence>
<dbReference type="InterPro" id="IPR050447">
    <property type="entry name" value="Erg6_SMT_methyltransf"/>
</dbReference>
<dbReference type="HOGENOM" id="CLU_081534_1_1_11"/>
<gene>
    <name evidence="4" type="ORF">HMPREF1549_01521</name>
</gene>
<dbReference type="Proteomes" id="UP000016498">
    <property type="component" value="Unassembled WGS sequence"/>
</dbReference>
<protein>
    <submittedName>
        <fullName evidence="4">Methyltransferase domain protein</fullName>
    </submittedName>
</protein>